<proteinExistence type="predicted"/>
<dbReference type="AlphaFoldDB" id="A0A5D3YLW6"/>
<keyword evidence="2" id="KW-1185">Reference proteome</keyword>
<evidence type="ECO:0000313" key="2">
    <source>
        <dbReference type="Proteomes" id="UP000324595"/>
    </source>
</evidence>
<comment type="caution">
    <text evidence="1">The sequence shown here is derived from an EMBL/GenBank/DDBJ whole genome shotgun (WGS) entry which is preliminary data.</text>
</comment>
<organism evidence="1 2">
    <name type="scientific">Fodinibius salinus</name>
    <dbReference type="NCBI Taxonomy" id="860790"/>
    <lineage>
        <taxon>Bacteria</taxon>
        <taxon>Pseudomonadati</taxon>
        <taxon>Balneolota</taxon>
        <taxon>Balneolia</taxon>
        <taxon>Balneolales</taxon>
        <taxon>Balneolaceae</taxon>
        <taxon>Fodinibius</taxon>
    </lineage>
</organism>
<reference evidence="1 2" key="1">
    <citation type="submission" date="2019-07" db="EMBL/GenBank/DDBJ databases">
        <title>Genomic Encyclopedia of Archaeal and Bacterial Type Strains, Phase II (KMG-II): from individual species to whole genera.</title>
        <authorList>
            <person name="Goeker M."/>
        </authorList>
    </citation>
    <scope>NUCLEOTIDE SEQUENCE [LARGE SCALE GENOMIC DNA]</scope>
    <source>
        <strain evidence="1 2">DSM 21935</strain>
    </source>
</reference>
<protein>
    <recommendedName>
        <fullName evidence="3">DUF5683 domain-containing protein</fullName>
    </recommendedName>
</protein>
<sequence length="311" mass="35629">MFSTIVNKITVWGLFFISLSLACYAQPVIKSGEPSTAEQITMQDLKPTINYSNSDPFYQPVRKKAGLALLSSAIIPGSGQAANKKWIRAGAYLLADAVLLGIHFKQINDAHRQQRRYNQFANNNWSVVSYAKWLVNYHDQNPQLQNPHIDDLRNQVSGITPSYSTQDWEKVKLDLLRKVERNTRFVYPDNEVGNTFSHVTPDFGSQQYYELISKYYQFGSGWKGFGTNINNKYQLPWDGSAMPMNFMRGSQQAENFNDSYRIARNMISLLLINHFLSAFDAFLTVKLKNARIETDTNLINPQETLSVKFHF</sequence>
<dbReference type="EMBL" id="VNHY01000001">
    <property type="protein sequence ID" value="TYP94762.1"/>
    <property type="molecule type" value="Genomic_DNA"/>
</dbReference>
<name>A0A5D3YLW6_9BACT</name>
<dbReference type="Proteomes" id="UP000324595">
    <property type="component" value="Unassembled WGS sequence"/>
</dbReference>
<dbReference type="RefSeq" id="WP_148897464.1">
    <property type="nucleotide sequence ID" value="NZ_VNHY01000001.1"/>
</dbReference>
<gene>
    <name evidence="1" type="ORF">LX73_0051</name>
</gene>
<accession>A0A5D3YLW6</accession>
<evidence type="ECO:0008006" key="3">
    <source>
        <dbReference type="Google" id="ProtNLM"/>
    </source>
</evidence>
<dbReference type="OrthoDB" id="9813910at2"/>
<evidence type="ECO:0000313" key="1">
    <source>
        <dbReference type="EMBL" id="TYP94762.1"/>
    </source>
</evidence>